<keyword evidence="1" id="KW-1133">Transmembrane helix</keyword>
<proteinExistence type="predicted"/>
<organism evidence="2 3">
    <name type="scientific">Cutaneotrichosporon oleaginosum</name>
    <dbReference type="NCBI Taxonomy" id="879819"/>
    <lineage>
        <taxon>Eukaryota</taxon>
        <taxon>Fungi</taxon>
        <taxon>Dikarya</taxon>
        <taxon>Basidiomycota</taxon>
        <taxon>Agaricomycotina</taxon>
        <taxon>Tremellomycetes</taxon>
        <taxon>Trichosporonales</taxon>
        <taxon>Trichosporonaceae</taxon>
        <taxon>Cutaneotrichosporon</taxon>
    </lineage>
</organism>
<dbReference type="GeneID" id="28985974"/>
<sequence length="608" mass="65603">MNELTRPRRRDGELFTHRRKATYKRIPLASLPQKDEGEPWLSEKAVATEWLGLFYNLAVSSSFGTFNGSHQLRTPAGLPSYLAYFAVIISMWTIQLHYDVRFQGNDVAHRLAKAAQITLYLYVGAASGGWDLAKLEPEPVLSVGSGELVAHDLAAQSFLTVSVVVAAHCGLLAAQYLLVTYLGKRVGRRTTSTRWSFASLVISCALFIAAGATTPSSPSRAHAKIALLFLGVAVNLAAIGMQALRGVQVPVRDGLIATQYGSLSLTMLGTGFGGIAGAFQAAITGVSPVDSTAYAQVFLAVGVIYFIWANMFANFHKALEVDAGRTWLWEVLHFPLHFCLLAFIAAMTNCVAVNVWSAALLRAFGLFRAAVKDMLDGGGLDDARIRNLALVLDRLDLEPDFATQYSRLASLASDGSSTAAQAITVRAYQYFAQIIRATCSHVGVPLGARAGLLLRRVLDLATSQTPDAEMAQEVSALIEDAVEAVLRDAFSGVLWLYPAAGGILIFAAARSVCRFHFRGLAGYVIHAWQMVGGGALCLLGLLCLGSRGVWFDTSGGIQYGNCLYRLVAANWGIAIVFLIYAAVQGGYMITMEAAWSVFHVERERRGES</sequence>
<reference evidence="2 3" key="1">
    <citation type="submission" date="2015-03" db="EMBL/GenBank/DDBJ databases">
        <title>Genomics and transcriptomics of the oil-accumulating basidiomycete yeast T. oleaginosus allow insights into substrate utilization and the diverse evolutionary trajectories of mating systems in fungi.</title>
        <authorList>
            <consortium name="DOE Joint Genome Institute"/>
            <person name="Kourist R."/>
            <person name="Kracht O."/>
            <person name="Bracharz F."/>
            <person name="Lipzen A."/>
            <person name="Nolan M."/>
            <person name="Ohm R."/>
            <person name="Grigoriev I."/>
            <person name="Sun S."/>
            <person name="Heitman J."/>
            <person name="Bruck T."/>
            <person name="Nowrousian M."/>
        </authorList>
    </citation>
    <scope>NUCLEOTIDE SEQUENCE [LARGE SCALE GENOMIC DNA]</scope>
    <source>
        <strain evidence="2 3">IBC0246</strain>
    </source>
</reference>
<dbReference type="PANTHER" id="PTHR42101:SF1">
    <property type="entry name" value="LOW TEMPERATURE REQUIREMENT A"/>
    <property type="match status" value="1"/>
</dbReference>
<evidence type="ECO:0000256" key="1">
    <source>
        <dbReference type="SAM" id="Phobius"/>
    </source>
</evidence>
<evidence type="ECO:0000313" key="2">
    <source>
        <dbReference type="EMBL" id="KLT42450.1"/>
    </source>
</evidence>
<feature type="transmembrane region" description="Helical" evidence="1">
    <location>
        <begin position="293"/>
        <end position="313"/>
    </location>
</feature>
<feature type="transmembrane region" description="Helical" evidence="1">
    <location>
        <begin position="81"/>
        <end position="98"/>
    </location>
</feature>
<dbReference type="AlphaFoldDB" id="A0A0J0XMW9"/>
<dbReference type="EMBL" id="KQ087205">
    <property type="protein sequence ID" value="KLT42450.1"/>
    <property type="molecule type" value="Genomic_DNA"/>
</dbReference>
<dbReference type="OrthoDB" id="3243926at2759"/>
<feature type="transmembrane region" description="Helical" evidence="1">
    <location>
        <begin position="563"/>
        <end position="583"/>
    </location>
</feature>
<protein>
    <submittedName>
        <fullName evidence="2">Uncharacterized protein</fullName>
    </submittedName>
</protein>
<keyword evidence="1" id="KW-0812">Transmembrane</keyword>
<accession>A0A0J0XMW9</accession>
<evidence type="ECO:0000313" key="3">
    <source>
        <dbReference type="Proteomes" id="UP000053611"/>
    </source>
</evidence>
<dbReference type="STRING" id="879819.A0A0J0XMW9"/>
<name>A0A0J0XMW9_9TREE</name>
<dbReference type="PANTHER" id="PTHR42101">
    <property type="entry name" value="CHROMOSOME 16, WHOLE GENOME SHOTGUN SEQUENCE"/>
    <property type="match status" value="1"/>
</dbReference>
<dbReference type="Proteomes" id="UP000053611">
    <property type="component" value="Unassembled WGS sequence"/>
</dbReference>
<feature type="transmembrane region" description="Helical" evidence="1">
    <location>
        <begin position="265"/>
        <end position="287"/>
    </location>
</feature>
<feature type="transmembrane region" description="Helical" evidence="1">
    <location>
        <begin position="158"/>
        <end position="183"/>
    </location>
</feature>
<keyword evidence="1" id="KW-0472">Membrane</keyword>
<feature type="transmembrane region" description="Helical" evidence="1">
    <location>
        <begin position="195"/>
        <end position="213"/>
    </location>
</feature>
<keyword evidence="3" id="KW-1185">Reference proteome</keyword>
<feature type="transmembrane region" description="Helical" evidence="1">
    <location>
        <begin position="225"/>
        <end position="244"/>
    </location>
</feature>
<feature type="transmembrane region" description="Helical" evidence="1">
    <location>
        <begin position="530"/>
        <end position="551"/>
    </location>
</feature>
<feature type="transmembrane region" description="Helical" evidence="1">
    <location>
        <begin position="334"/>
        <end position="356"/>
    </location>
</feature>
<gene>
    <name evidence="2" type="ORF">CC85DRAFT_302311</name>
</gene>
<dbReference type="RefSeq" id="XP_018278941.1">
    <property type="nucleotide sequence ID" value="XM_018425371.1"/>
</dbReference>